<dbReference type="Gene3D" id="1.25.40.390">
    <property type="match status" value="1"/>
</dbReference>
<dbReference type="SUPFAM" id="SSF48452">
    <property type="entry name" value="TPR-like"/>
    <property type="match status" value="1"/>
</dbReference>
<gene>
    <name evidence="2" type="ORF">NG800_010120</name>
</gene>
<keyword evidence="3" id="KW-1185">Reference proteome</keyword>
<dbReference type="InterPro" id="IPR011990">
    <property type="entry name" value="TPR-like_helical_dom_sf"/>
</dbReference>
<dbReference type="Pfam" id="PF12771">
    <property type="entry name" value="SusD-like_2"/>
    <property type="match status" value="1"/>
</dbReference>
<dbReference type="EMBL" id="JAMXLT020000016">
    <property type="protein sequence ID" value="MDW8549268.1"/>
    <property type="molecule type" value="Genomic_DNA"/>
</dbReference>
<proteinExistence type="predicted"/>
<evidence type="ECO:0000256" key="1">
    <source>
        <dbReference type="SAM" id="SignalP"/>
    </source>
</evidence>
<accession>A0ABU4JHV6</accession>
<dbReference type="PROSITE" id="PS51257">
    <property type="entry name" value="PROKAR_LIPOPROTEIN"/>
    <property type="match status" value="1"/>
</dbReference>
<protein>
    <submittedName>
        <fullName evidence="2">SusD/RagB family nutrient-binding outer membrane lipoprotein</fullName>
    </submittedName>
</protein>
<dbReference type="Proteomes" id="UP001204439">
    <property type="component" value="Unassembled WGS sequence"/>
</dbReference>
<comment type="caution">
    <text evidence="2">The sequence shown here is derived from an EMBL/GenBank/DDBJ whole genome shotgun (WGS) entry which is preliminary data.</text>
</comment>
<keyword evidence="2" id="KW-0449">Lipoprotein</keyword>
<reference evidence="2 3" key="1">
    <citation type="submission" date="2023-11" db="EMBL/GenBank/DDBJ databases">
        <title>First isolation, identification, and characterization of non-pathogenic Epilithonimonas ginsengisoli isolated from diseased farmed rainbow trout (Oncorhynchus mykiss) in Chile.</title>
        <authorList>
            <person name="Miranda C.D."/>
            <person name="Irgang R."/>
            <person name="Concha C."/>
            <person name="Rojas R."/>
            <person name="Avendano R."/>
        </authorList>
    </citation>
    <scope>NUCLEOTIDE SEQUENCE [LARGE SCALE GENOMIC DNA]</scope>
    <source>
        <strain evidence="2 3">FP99</strain>
    </source>
</reference>
<feature type="chain" id="PRO_5046944390" evidence="1">
    <location>
        <begin position="23"/>
        <end position="518"/>
    </location>
</feature>
<evidence type="ECO:0000313" key="2">
    <source>
        <dbReference type="EMBL" id="MDW8549268.1"/>
    </source>
</evidence>
<keyword evidence="1" id="KW-0732">Signal</keyword>
<organism evidence="2 3">
    <name type="scientific">Epilithonimonas ginsengisoli</name>
    <dbReference type="NCBI Taxonomy" id="1245592"/>
    <lineage>
        <taxon>Bacteria</taxon>
        <taxon>Pseudomonadati</taxon>
        <taxon>Bacteroidota</taxon>
        <taxon>Flavobacteriia</taxon>
        <taxon>Flavobacteriales</taxon>
        <taxon>Weeksellaceae</taxon>
        <taxon>Chryseobacterium group</taxon>
        <taxon>Epilithonimonas</taxon>
    </lineage>
</organism>
<evidence type="ECO:0000313" key="3">
    <source>
        <dbReference type="Proteomes" id="UP001204439"/>
    </source>
</evidence>
<feature type="signal peptide" evidence="1">
    <location>
        <begin position="1"/>
        <end position="22"/>
    </location>
</feature>
<sequence length="518" mass="56748">MKKITFKILSLSILASSFFLTSCNDEDFGADYNKDVYGIYNADYKSLLSGAIMNFGNNGGTASQVYQMTPMLFVQYQSQVLYTTEQNYGDTPGAWGNYYANQLQNLTTIINAYSNSPSQEMLLQGSASNMVGVSKIFRAIILKRVTDLYGDAPFSEANQVNNNIYLPKYDSQEAIYKQLIVDLKSGRDAINTTSTVPTGDILYYGNIARWKKLANSVLLQVTLQLSKKYPGANDFAATEFKSALANPAGVIETVADEAWFTINPSQSYPNPYSAFRAADYRISRELVESLKGTTTGANTVFNRTSNHTQDARLNLYSTTGNATAVGLPYGYDANALANAGFSATASTVSARFRSNNSPISLMTASYTFLNRAEAAALGWTTENIAPLLTSGIVLNYNSLDSKYVTGTAPFTGTAISSSAAAYAAARVADVAAFGAKRVIGEEKWISLFMNGHYSWAEWRRTNFPDLKPAPSALNGGIIPRRIRYPQEEVNFNNANYKTGVQTLLPAEDKNTSKVWWDQ</sequence>
<dbReference type="InterPro" id="IPR041662">
    <property type="entry name" value="SusD-like_2"/>
</dbReference>
<dbReference type="RefSeq" id="WP_063968287.1">
    <property type="nucleotide sequence ID" value="NZ_JAMXLT020000016.1"/>
</dbReference>
<name>A0ABU4JHV6_9FLAO</name>